<evidence type="ECO:0000256" key="1">
    <source>
        <dbReference type="ARBA" id="ARBA00022630"/>
    </source>
</evidence>
<keyword evidence="3" id="KW-0560">Oxidoreductase</keyword>
<dbReference type="Pfam" id="PF00941">
    <property type="entry name" value="FAD_binding_5"/>
    <property type="match status" value="1"/>
</dbReference>
<protein>
    <recommendedName>
        <fullName evidence="4">FAD-binding PCMH-type domain-containing protein</fullName>
    </recommendedName>
</protein>
<comment type="caution">
    <text evidence="5">The sequence shown here is derived from an EMBL/GenBank/DDBJ whole genome shotgun (WGS) entry which is preliminary data.</text>
</comment>
<reference evidence="5 6" key="1">
    <citation type="submission" date="2017-11" db="EMBL/GenBank/DDBJ databases">
        <title>Genome-resolved metagenomics identifies genetic mobility, metabolic interactions, and unexpected diversity in perchlorate-reducing communities.</title>
        <authorList>
            <person name="Barnum T.P."/>
            <person name="Figueroa I.A."/>
            <person name="Carlstrom C.I."/>
            <person name="Lucas L.N."/>
            <person name="Engelbrektson A.L."/>
            <person name="Coates J.D."/>
        </authorList>
    </citation>
    <scope>NUCLEOTIDE SEQUENCE [LARGE SCALE GENOMIC DNA]</scope>
    <source>
        <strain evidence="5">BM706</strain>
    </source>
</reference>
<dbReference type="AlphaFoldDB" id="A0A2N5ZLL9"/>
<keyword evidence="2" id="KW-0274">FAD</keyword>
<evidence type="ECO:0000313" key="5">
    <source>
        <dbReference type="EMBL" id="PLX19579.1"/>
    </source>
</evidence>
<gene>
    <name evidence="5" type="ORF">C0601_01615</name>
</gene>
<evidence type="ECO:0000259" key="4">
    <source>
        <dbReference type="PROSITE" id="PS51387"/>
    </source>
</evidence>
<dbReference type="PROSITE" id="PS51387">
    <property type="entry name" value="FAD_PCMH"/>
    <property type="match status" value="1"/>
</dbReference>
<dbReference type="InterPro" id="IPR036318">
    <property type="entry name" value="FAD-bd_PCMH-like_sf"/>
</dbReference>
<dbReference type="InterPro" id="IPR016169">
    <property type="entry name" value="FAD-bd_PCMH_sub2"/>
</dbReference>
<evidence type="ECO:0000313" key="6">
    <source>
        <dbReference type="Proteomes" id="UP000234857"/>
    </source>
</evidence>
<dbReference type="SUPFAM" id="SSF56176">
    <property type="entry name" value="FAD-binding/transporter-associated domain-like"/>
    <property type="match status" value="1"/>
</dbReference>
<feature type="domain" description="FAD-binding PCMH-type" evidence="4">
    <location>
        <begin position="1"/>
        <end position="170"/>
    </location>
</feature>
<dbReference type="Proteomes" id="UP000234857">
    <property type="component" value="Unassembled WGS sequence"/>
</dbReference>
<dbReference type="InterPro" id="IPR051312">
    <property type="entry name" value="Diverse_Substr_Oxidored"/>
</dbReference>
<evidence type="ECO:0000256" key="3">
    <source>
        <dbReference type="ARBA" id="ARBA00023002"/>
    </source>
</evidence>
<proteinExistence type="predicted"/>
<accession>A0A2N5ZLL9</accession>
<dbReference type="EMBL" id="PKTG01000025">
    <property type="protein sequence ID" value="PLX19579.1"/>
    <property type="molecule type" value="Genomic_DNA"/>
</dbReference>
<evidence type="ECO:0000256" key="2">
    <source>
        <dbReference type="ARBA" id="ARBA00022827"/>
    </source>
</evidence>
<dbReference type="GO" id="GO:0071949">
    <property type="term" value="F:FAD binding"/>
    <property type="evidence" value="ECO:0007669"/>
    <property type="project" value="InterPro"/>
</dbReference>
<name>A0A2N5ZLL9_MUIH1</name>
<organism evidence="5 6">
    <name type="scientific">Muiribacterium halophilum</name>
    <dbReference type="NCBI Taxonomy" id="2053465"/>
    <lineage>
        <taxon>Bacteria</taxon>
        <taxon>Candidatus Muiribacteriota</taxon>
        <taxon>Candidatus Muiribacteriia</taxon>
        <taxon>Candidatus Muiribacteriales</taxon>
        <taxon>Candidatus Muiribacteriaceae</taxon>
        <taxon>Candidatus Muiribacterium</taxon>
    </lineage>
</organism>
<sequence length="252" mass="29119">MFENDIEWIFPEKIEKVYESLKKEGSRIHSGGLTLNRLRPSNVKTLIDLQKTGLDFLSIEQGIIQIGPYLSVGEFIERSKDLKKDGNILVFLADVFSNAGSTSIRNRMTIGGSVVGAPSWSDIIPPLVAVDAKIEIFSGEKKQIDILELINNKPQKPFVVTKITVKDQDLNWFYRRLTNVRFDYPYMNFCAVRSNEKVKCVLRGSEERIKIFDIEEYKNEKITFRDDMYFSADYKRHLLDIYIKETKENLGC</sequence>
<dbReference type="InterPro" id="IPR002346">
    <property type="entry name" value="Mopterin_DH_FAD-bd"/>
</dbReference>
<dbReference type="InterPro" id="IPR016166">
    <property type="entry name" value="FAD-bd_PCMH"/>
</dbReference>
<dbReference type="PANTHER" id="PTHR42659">
    <property type="entry name" value="XANTHINE DEHYDROGENASE SUBUNIT C-RELATED"/>
    <property type="match status" value="1"/>
</dbReference>
<dbReference type="GO" id="GO:0016491">
    <property type="term" value="F:oxidoreductase activity"/>
    <property type="evidence" value="ECO:0007669"/>
    <property type="project" value="UniProtKB-KW"/>
</dbReference>
<dbReference type="PANTHER" id="PTHR42659:SF2">
    <property type="entry name" value="XANTHINE DEHYDROGENASE SUBUNIT C-RELATED"/>
    <property type="match status" value="1"/>
</dbReference>
<keyword evidence="1" id="KW-0285">Flavoprotein</keyword>
<dbReference type="Gene3D" id="3.30.465.10">
    <property type="match status" value="1"/>
</dbReference>